<sequence length="208" mass="22791">MTSLRSSAAQIKPQTSSATDLAGSTLSALGNGTDLSKGARAGVIVGCVLALFMFIGALIFCSRRRQMTGDAHAELRASKLYPSHELQGSDGMVLAGAATVALKSYASTEAERRNREPEEQMIYGVKGARGIEQEHDEEPLSPATTSGIRPNSLAARELQWLEQEENRISRRRESWLIMPLVESAWRVAVRVVPRERQEPIDVDLKDTQ</sequence>
<organism evidence="3 5">
    <name type="scientific">Venturia inaequalis</name>
    <name type="common">Apple scab fungus</name>
    <dbReference type="NCBI Taxonomy" id="5025"/>
    <lineage>
        <taxon>Eukaryota</taxon>
        <taxon>Fungi</taxon>
        <taxon>Dikarya</taxon>
        <taxon>Ascomycota</taxon>
        <taxon>Pezizomycotina</taxon>
        <taxon>Dothideomycetes</taxon>
        <taxon>Pleosporomycetidae</taxon>
        <taxon>Venturiales</taxon>
        <taxon>Venturiaceae</taxon>
        <taxon>Venturia</taxon>
    </lineage>
</organism>
<feature type="transmembrane region" description="Helical" evidence="1">
    <location>
        <begin position="41"/>
        <end position="61"/>
    </location>
</feature>
<protein>
    <submittedName>
        <fullName evidence="3">Uncharacterized protein</fullName>
    </submittedName>
</protein>
<proteinExistence type="predicted"/>
<keyword evidence="1" id="KW-0472">Membrane</keyword>
<dbReference type="Proteomes" id="UP000490939">
    <property type="component" value="Unassembled WGS sequence"/>
</dbReference>
<comment type="caution">
    <text evidence="3">The sequence shown here is derived from an EMBL/GenBank/DDBJ whole genome shotgun (WGS) entry which is preliminary data.</text>
</comment>
<dbReference type="Proteomes" id="UP000447873">
    <property type="component" value="Unassembled WGS sequence"/>
</dbReference>
<evidence type="ECO:0000313" key="5">
    <source>
        <dbReference type="Proteomes" id="UP000490939"/>
    </source>
</evidence>
<accession>A0A8H3VGJ6</accession>
<keyword evidence="5" id="KW-1185">Reference proteome</keyword>
<evidence type="ECO:0000313" key="2">
    <source>
        <dbReference type="EMBL" id="KAE9971585.1"/>
    </source>
</evidence>
<name>A0A8H3VGJ6_VENIN</name>
<keyword evidence="1" id="KW-0812">Transmembrane</keyword>
<evidence type="ECO:0000313" key="3">
    <source>
        <dbReference type="EMBL" id="KAE9987540.1"/>
    </source>
</evidence>
<reference evidence="3 5" key="1">
    <citation type="submission" date="2019-07" db="EMBL/GenBank/DDBJ databases">
        <title>Venturia inaequalis Genome Resource.</title>
        <authorList>
            <person name="Lichtner F.J."/>
        </authorList>
    </citation>
    <scope>NUCLEOTIDE SEQUENCE [LARGE SCALE GENOMIC DNA]</scope>
    <source>
        <strain evidence="2 4">120213</strain>
        <strain evidence="3 5">DMI_063113</strain>
    </source>
</reference>
<evidence type="ECO:0000313" key="4">
    <source>
        <dbReference type="Proteomes" id="UP000447873"/>
    </source>
</evidence>
<dbReference type="AlphaFoldDB" id="A0A8H3VGJ6"/>
<dbReference type="EMBL" id="WNWS01000294">
    <property type="protein sequence ID" value="KAE9971585.1"/>
    <property type="molecule type" value="Genomic_DNA"/>
</dbReference>
<keyword evidence="1" id="KW-1133">Transmembrane helix</keyword>
<evidence type="ECO:0000256" key="1">
    <source>
        <dbReference type="SAM" id="Phobius"/>
    </source>
</evidence>
<gene>
    <name evidence="3" type="ORF">EG327_003784</name>
    <name evidence="2" type="ORF">EG328_005495</name>
</gene>
<dbReference type="EMBL" id="WNWR01000233">
    <property type="protein sequence ID" value="KAE9987540.1"/>
    <property type="molecule type" value="Genomic_DNA"/>
</dbReference>